<proteinExistence type="predicted"/>
<dbReference type="EMBL" id="CACVAS010000117">
    <property type="protein sequence ID" value="CAA6823895.1"/>
    <property type="molecule type" value="Genomic_DNA"/>
</dbReference>
<evidence type="ECO:0008006" key="2">
    <source>
        <dbReference type="Google" id="ProtNLM"/>
    </source>
</evidence>
<accession>A0A6S6TWW8</accession>
<name>A0A6S6TWW8_9BACT</name>
<reference evidence="1" key="1">
    <citation type="submission" date="2020-01" db="EMBL/GenBank/DDBJ databases">
        <authorList>
            <person name="Meier V. D."/>
            <person name="Meier V D."/>
        </authorList>
    </citation>
    <scope>NUCLEOTIDE SEQUENCE</scope>
    <source>
        <strain evidence="1">HLG_WM_MAG_01</strain>
    </source>
</reference>
<dbReference type="AlphaFoldDB" id="A0A6S6TWW8"/>
<sequence length="254" mass="29716">MLKIIFIFLNFFPILHAKSMTVDYRVEFGVMGKVGQVHTQYSDTKNSYLIDTNLSAVGTLANMVTGNLKERHICKGIMTRLKQRKATTYEMIKSFGEYKSTTLYTINHQKKEVIKSYQKWKKKDNNDKKYVQVSRYTHTLRYYAIDDMITLFLNLNRYIQNKEKPAHYHLKAVGADKKNGRVDIKIPDNEIKKSMAELLGEAKEGEWLMNLIMHRQLYNSKQGELMVRMGKESIIQKAVLKDLIFFGDVRIIKE</sequence>
<evidence type="ECO:0000313" key="1">
    <source>
        <dbReference type="EMBL" id="CAA6823895.1"/>
    </source>
</evidence>
<gene>
    <name evidence="1" type="ORF">HELGO_WM1001</name>
</gene>
<protein>
    <recommendedName>
        <fullName evidence="2">DUF3108 domain-containing protein</fullName>
    </recommendedName>
</protein>
<organism evidence="1">
    <name type="scientific">uncultured Sulfurovum sp</name>
    <dbReference type="NCBI Taxonomy" id="269237"/>
    <lineage>
        <taxon>Bacteria</taxon>
        <taxon>Pseudomonadati</taxon>
        <taxon>Campylobacterota</taxon>
        <taxon>Epsilonproteobacteria</taxon>
        <taxon>Campylobacterales</taxon>
        <taxon>Sulfurovaceae</taxon>
        <taxon>Sulfurovum</taxon>
        <taxon>environmental samples</taxon>
    </lineage>
</organism>